<dbReference type="PANTHER" id="PTHR46148:SF60">
    <property type="entry name" value="CHROMO DOMAIN-CONTAINING PROTEIN"/>
    <property type="match status" value="1"/>
</dbReference>
<dbReference type="InterPro" id="IPR056924">
    <property type="entry name" value="SH3_Tf2-1"/>
</dbReference>
<dbReference type="Proteomes" id="UP001234989">
    <property type="component" value="Chromosome 12"/>
</dbReference>
<keyword evidence="4" id="KW-1185">Reference proteome</keyword>
<dbReference type="Pfam" id="PF24626">
    <property type="entry name" value="SH3_Tf2-1"/>
    <property type="match status" value="1"/>
</dbReference>
<dbReference type="EMBL" id="CP133623">
    <property type="protein sequence ID" value="WMV59256.1"/>
    <property type="molecule type" value="Genomic_DNA"/>
</dbReference>
<feature type="domain" description="Tf2-1-like SH3-like" evidence="2">
    <location>
        <begin position="5"/>
        <end position="56"/>
    </location>
</feature>
<proteinExistence type="predicted"/>
<dbReference type="PANTHER" id="PTHR46148">
    <property type="entry name" value="CHROMO DOMAIN-CONTAINING PROTEIN"/>
    <property type="match status" value="1"/>
</dbReference>
<name>A0AAF0V9E5_SOLVR</name>
<evidence type="ECO:0000313" key="3">
    <source>
        <dbReference type="EMBL" id="WMV59256.1"/>
    </source>
</evidence>
<dbReference type="AlphaFoldDB" id="A0AAF0V9E5"/>
<protein>
    <recommendedName>
        <fullName evidence="2">Tf2-1-like SH3-like domain-containing protein</fullName>
    </recommendedName>
</protein>
<gene>
    <name evidence="3" type="ORF">MTR67_052641</name>
</gene>
<reference evidence="3" key="1">
    <citation type="submission" date="2023-08" db="EMBL/GenBank/DDBJ databases">
        <title>A de novo genome assembly of Solanum verrucosum Schlechtendal, a Mexican diploid species geographically isolated from the other diploid A-genome species in potato relatives.</title>
        <authorList>
            <person name="Hosaka K."/>
        </authorList>
    </citation>
    <scope>NUCLEOTIDE SEQUENCE</scope>
    <source>
        <tissue evidence="3">Young leaves</tissue>
    </source>
</reference>
<organism evidence="3 4">
    <name type="scientific">Solanum verrucosum</name>
    <dbReference type="NCBI Taxonomy" id="315347"/>
    <lineage>
        <taxon>Eukaryota</taxon>
        <taxon>Viridiplantae</taxon>
        <taxon>Streptophyta</taxon>
        <taxon>Embryophyta</taxon>
        <taxon>Tracheophyta</taxon>
        <taxon>Spermatophyta</taxon>
        <taxon>Magnoliopsida</taxon>
        <taxon>eudicotyledons</taxon>
        <taxon>Gunneridae</taxon>
        <taxon>Pentapetalae</taxon>
        <taxon>asterids</taxon>
        <taxon>lamiids</taxon>
        <taxon>Solanales</taxon>
        <taxon>Solanaceae</taxon>
        <taxon>Solanoideae</taxon>
        <taxon>Solaneae</taxon>
        <taxon>Solanum</taxon>
    </lineage>
</organism>
<sequence>MKGVMIFGKKGKLSPRYISPFEVLECVGPVAYRLALPPNLSGVHPVFHVSMLRIYHGEGDYIIKWDSIVLDKDLQYEEESIAILDRDVRKLRTKEIKSVKVQWKHRLVEGHVRQVSPVVRRFRVSVGDAHDGPGRDKDTHKEDGSQT</sequence>
<evidence type="ECO:0000259" key="2">
    <source>
        <dbReference type="Pfam" id="PF24626"/>
    </source>
</evidence>
<evidence type="ECO:0000256" key="1">
    <source>
        <dbReference type="SAM" id="MobiDB-lite"/>
    </source>
</evidence>
<evidence type="ECO:0000313" key="4">
    <source>
        <dbReference type="Proteomes" id="UP001234989"/>
    </source>
</evidence>
<feature type="compositionally biased region" description="Basic and acidic residues" evidence="1">
    <location>
        <begin position="128"/>
        <end position="147"/>
    </location>
</feature>
<accession>A0AAF0V9E5</accession>
<feature type="region of interest" description="Disordered" evidence="1">
    <location>
        <begin position="126"/>
        <end position="147"/>
    </location>
</feature>